<evidence type="ECO:0000313" key="3">
    <source>
        <dbReference type="Proteomes" id="UP001221597"/>
    </source>
</evidence>
<geneLocation type="plasmid" evidence="2 3">
    <name>unnamed</name>
</geneLocation>
<gene>
    <name evidence="2" type="ORF">P9989_21485</name>
</gene>
<keyword evidence="1" id="KW-0812">Transmembrane</keyword>
<accession>A0ABY8J4V7</accession>
<feature type="transmembrane region" description="Helical" evidence="1">
    <location>
        <begin position="7"/>
        <end position="27"/>
    </location>
</feature>
<evidence type="ECO:0000256" key="1">
    <source>
        <dbReference type="SAM" id="Phobius"/>
    </source>
</evidence>
<evidence type="ECO:0000313" key="2">
    <source>
        <dbReference type="EMBL" id="WFT77107.1"/>
    </source>
</evidence>
<keyword evidence="1" id="KW-1133">Transmembrane helix</keyword>
<proteinExistence type="predicted"/>
<protein>
    <submittedName>
        <fullName evidence="2">Uncharacterized protein</fullName>
    </submittedName>
</protein>
<keyword evidence="3" id="KW-1185">Reference proteome</keyword>
<name>A0ABY8J4V7_9BACI</name>
<keyword evidence="2" id="KW-0614">Plasmid</keyword>
<dbReference type="Proteomes" id="UP001221597">
    <property type="component" value="Plasmid unnamed"/>
</dbReference>
<sequence>MKIVNLLMLGAVFLIVASIASVFDYWIYFADFPAWIEKAAGMTGLIFAVIYLFLSVKIIKRLFRLFKSK</sequence>
<feature type="transmembrane region" description="Helical" evidence="1">
    <location>
        <begin position="39"/>
        <end position="59"/>
    </location>
</feature>
<reference evidence="2 3" key="1">
    <citation type="submission" date="2023-04" db="EMBL/GenBank/DDBJ databases">
        <title>Genome sequence of Halobacillus naozhouensis KACC 21980.</title>
        <authorList>
            <person name="Kim S."/>
            <person name="Heo J."/>
            <person name="Kwon S.-W."/>
        </authorList>
    </citation>
    <scope>NUCLEOTIDE SEQUENCE [LARGE SCALE GENOMIC DNA]</scope>
    <source>
        <strain evidence="2 3">KCTC 13234</strain>
        <plasmid evidence="2 3">unnamed</plasmid>
    </source>
</reference>
<dbReference type="RefSeq" id="WP_283079043.1">
    <property type="nucleotide sequence ID" value="NZ_CP121672.1"/>
</dbReference>
<organism evidence="2 3">
    <name type="scientific">Halobacillus naozhouensis</name>
    <dbReference type="NCBI Taxonomy" id="554880"/>
    <lineage>
        <taxon>Bacteria</taxon>
        <taxon>Bacillati</taxon>
        <taxon>Bacillota</taxon>
        <taxon>Bacilli</taxon>
        <taxon>Bacillales</taxon>
        <taxon>Bacillaceae</taxon>
        <taxon>Halobacillus</taxon>
    </lineage>
</organism>
<keyword evidence="1" id="KW-0472">Membrane</keyword>
<dbReference type="EMBL" id="CP121672">
    <property type="protein sequence ID" value="WFT77107.1"/>
    <property type="molecule type" value="Genomic_DNA"/>
</dbReference>